<reference evidence="3" key="1">
    <citation type="submission" date="2020-11" db="EMBL/GenBank/DDBJ databases">
        <authorList>
            <consortium name="DOE Joint Genome Institute"/>
            <person name="Ahrendt S."/>
            <person name="Riley R."/>
            <person name="Andreopoulos W."/>
            <person name="Labutti K."/>
            <person name="Pangilinan J."/>
            <person name="Ruiz-Duenas F.J."/>
            <person name="Barrasa J.M."/>
            <person name="Sanchez-Garcia M."/>
            <person name="Camarero S."/>
            <person name="Miyauchi S."/>
            <person name="Serrano A."/>
            <person name="Linde D."/>
            <person name="Babiker R."/>
            <person name="Drula E."/>
            <person name="Ayuso-Fernandez I."/>
            <person name="Pacheco R."/>
            <person name="Padilla G."/>
            <person name="Ferreira P."/>
            <person name="Barriuso J."/>
            <person name="Kellner H."/>
            <person name="Castanera R."/>
            <person name="Alfaro M."/>
            <person name="Ramirez L."/>
            <person name="Pisabarro A.G."/>
            <person name="Kuo A."/>
            <person name="Tritt A."/>
            <person name="Lipzen A."/>
            <person name="He G."/>
            <person name="Yan M."/>
            <person name="Ng V."/>
            <person name="Cullen D."/>
            <person name="Martin F."/>
            <person name="Rosso M.-N."/>
            <person name="Henrissat B."/>
            <person name="Hibbett D."/>
            <person name="Martinez A.T."/>
            <person name="Grigoriev I.V."/>
        </authorList>
    </citation>
    <scope>NUCLEOTIDE SEQUENCE</scope>
    <source>
        <strain evidence="3">ATCC 90797</strain>
    </source>
</reference>
<evidence type="ECO:0008006" key="5">
    <source>
        <dbReference type="Google" id="ProtNLM"/>
    </source>
</evidence>
<dbReference type="AlphaFoldDB" id="A0A9P5ZRR1"/>
<name>A0A9P5ZRR1_PLEER</name>
<feature type="region of interest" description="Disordered" evidence="1">
    <location>
        <begin position="33"/>
        <end position="68"/>
    </location>
</feature>
<dbReference type="Proteomes" id="UP000807025">
    <property type="component" value="Unassembled WGS sequence"/>
</dbReference>
<accession>A0A9P5ZRR1</accession>
<proteinExistence type="predicted"/>
<dbReference type="EMBL" id="MU154603">
    <property type="protein sequence ID" value="KAF9492302.1"/>
    <property type="molecule type" value="Genomic_DNA"/>
</dbReference>
<sequence length="91" mass="10534">MRGMAWCWAVFVVAVLMEGELEHVDADNLMEAHEGTQGEECSRENGSRRRRRRAIQTSCSRPDRIRQQDTSRVAIPRYAMLEVNTNRTDPQ</sequence>
<protein>
    <recommendedName>
        <fullName evidence="5">Secreted protein</fullName>
    </recommendedName>
</protein>
<feature type="compositionally biased region" description="Basic and acidic residues" evidence="1">
    <location>
        <begin position="33"/>
        <end position="47"/>
    </location>
</feature>
<organism evidence="3 4">
    <name type="scientific">Pleurotus eryngii</name>
    <name type="common">Boletus of the steppes</name>
    <dbReference type="NCBI Taxonomy" id="5323"/>
    <lineage>
        <taxon>Eukaryota</taxon>
        <taxon>Fungi</taxon>
        <taxon>Dikarya</taxon>
        <taxon>Basidiomycota</taxon>
        <taxon>Agaricomycotina</taxon>
        <taxon>Agaricomycetes</taxon>
        <taxon>Agaricomycetidae</taxon>
        <taxon>Agaricales</taxon>
        <taxon>Pleurotineae</taxon>
        <taxon>Pleurotaceae</taxon>
        <taxon>Pleurotus</taxon>
    </lineage>
</organism>
<comment type="caution">
    <text evidence="3">The sequence shown here is derived from an EMBL/GenBank/DDBJ whole genome shotgun (WGS) entry which is preliminary data.</text>
</comment>
<feature type="chain" id="PRO_5040484020" description="Secreted protein" evidence="2">
    <location>
        <begin position="27"/>
        <end position="91"/>
    </location>
</feature>
<evidence type="ECO:0000256" key="1">
    <source>
        <dbReference type="SAM" id="MobiDB-lite"/>
    </source>
</evidence>
<gene>
    <name evidence="3" type="ORF">BDN71DRAFT_1214234</name>
</gene>
<evidence type="ECO:0000256" key="2">
    <source>
        <dbReference type="SAM" id="SignalP"/>
    </source>
</evidence>
<keyword evidence="2" id="KW-0732">Signal</keyword>
<feature type="signal peptide" evidence="2">
    <location>
        <begin position="1"/>
        <end position="26"/>
    </location>
</feature>
<keyword evidence="4" id="KW-1185">Reference proteome</keyword>
<evidence type="ECO:0000313" key="3">
    <source>
        <dbReference type="EMBL" id="KAF9492302.1"/>
    </source>
</evidence>
<evidence type="ECO:0000313" key="4">
    <source>
        <dbReference type="Proteomes" id="UP000807025"/>
    </source>
</evidence>